<evidence type="ECO:0000313" key="2">
    <source>
        <dbReference type="Proteomes" id="UP000010796"/>
    </source>
</evidence>
<dbReference type="STRING" id="926556.Echvi_0173"/>
<gene>
    <name evidence="1" type="ordered locus">Echvi_0173</name>
</gene>
<sequence length="124" mass="14547">MRDDNDPELNGKYLGTITKDFVKVADTLKEASYQVRSRKFSDFPIFPVCKSDQPIGQLLIGNTDLKVDWNYYITYLDEFIQRKLIDNEGIEGFKNAYKNPDEYCCLFVVDQDFTNFVYIPYPNE</sequence>
<accession>L0FUW6</accession>
<dbReference type="RefSeq" id="WP_015264038.1">
    <property type="nucleotide sequence ID" value="NC_019904.1"/>
</dbReference>
<dbReference type="AlphaFoldDB" id="L0FUW6"/>
<name>L0FUW6_ECHVK</name>
<dbReference type="Proteomes" id="UP000010796">
    <property type="component" value="Chromosome"/>
</dbReference>
<dbReference type="EMBL" id="CP003346">
    <property type="protein sequence ID" value="AGA76470.1"/>
    <property type="molecule type" value="Genomic_DNA"/>
</dbReference>
<dbReference type="KEGG" id="evi:Echvi_0173"/>
<keyword evidence="2" id="KW-1185">Reference proteome</keyword>
<dbReference type="PATRIC" id="fig|926556.3.peg.175"/>
<organism evidence="1 2">
    <name type="scientific">Echinicola vietnamensis (strain DSM 17526 / LMG 23754 / KMM 6221)</name>
    <dbReference type="NCBI Taxonomy" id="926556"/>
    <lineage>
        <taxon>Bacteria</taxon>
        <taxon>Pseudomonadati</taxon>
        <taxon>Bacteroidota</taxon>
        <taxon>Cytophagia</taxon>
        <taxon>Cytophagales</taxon>
        <taxon>Cyclobacteriaceae</taxon>
        <taxon>Echinicola</taxon>
    </lineage>
</organism>
<dbReference type="HOGENOM" id="CLU_158672_0_0_10"/>
<proteinExistence type="predicted"/>
<evidence type="ECO:0000313" key="1">
    <source>
        <dbReference type="EMBL" id="AGA76470.1"/>
    </source>
</evidence>
<reference evidence="2" key="1">
    <citation type="submission" date="2012-02" db="EMBL/GenBank/DDBJ databases">
        <title>The complete genome of Echinicola vietnamensis DSM 17526.</title>
        <authorList>
            <person name="Lucas S."/>
            <person name="Copeland A."/>
            <person name="Lapidus A."/>
            <person name="Glavina del Rio T."/>
            <person name="Dalin E."/>
            <person name="Tice H."/>
            <person name="Bruce D."/>
            <person name="Goodwin L."/>
            <person name="Pitluck S."/>
            <person name="Peters L."/>
            <person name="Ovchinnikova G."/>
            <person name="Teshima H."/>
            <person name="Kyrpides N."/>
            <person name="Mavromatis K."/>
            <person name="Ivanova N."/>
            <person name="Brettin T."/>
            <person name="Detter J.C."/>
            <person name="Han C."/>
            <person name="Larimer F."/>
            <person name="Land M."/>
            <person name="Hauser L."/>
            <person name="Markowitz V."/>
            <person name="Cheng J.-F."/>
            <person name="Hugenholtz P."/>
            <person name="Woyke T."/>
            <person name="Wu D."/>
            <person name="Brambilla E."/>
            <person name="Klenk H.-P."/>
            <person name="Eisen J.A."/>
        </authorList>
    </citation>
    <scope>NUCLEOTIDE SEQUENCE [LARGE SCALE GENOMIC DNA]</scope>
    <source>
        <strain evidence="2">DSM 17526 / LMG 23754 / KMM 6221</strain>
    </source>
</reference>
<dbReference type="eggNOG" id="ENOG5032R1C">
    <property type="taxonomic scope" value="Bacteria"/>
</dbReference>
<protein>
    <submittedName>
        <fullName evidence="1">Uncharacterized protein</fullName>
    </submittedName>
</protein>